<gene>
    <name evidence="2" type="ORF">A6K24_17715</name>
</gene>
<dbReference type="RefSeq" id="WP_066328920.1">
    <property type="nucleotide sequence ID" value="NZ_LWSG01000005.1"/>
</dbReference>
<dbReference type="Gene3D" id="3.40.50.2000">
    <property type="entry name" value="Glycogen Phosphorylase B"/>
    <property type="match status" value="1"/>
</dbReference>
<dbReference type="Pfam" id="PF13524">
    <property type="entry name" value="Glyco_trans_1_2"/>
    <property type="match status" value="1"/>
</dbReference>
<protein>
    <submittedName>
        <fullName evidence="2">Glycosyltransferase</fullName>
    </submittedName>
</protein>
<dbReference type="AlphaFoldDB" id="A0A179T3D0"/>
<feature type="domain" description="Spore protein YkvP/CgeB glycosyl transferase-like" evidence="1">
    <location>
        <begin position="852"/>
        <end position="960"/>
    </location>
</feature>
<evidence type="ECO:0000259" key="1">
    <source>
        <dbReference type="Pfam" id="PF13524"/>
    </source>
</evidence>
<keyword evidence="3" id="KW-1185">Reference proteome</keyword>
<comment type="caution">
    <text evidence="2">The sequence shown here is derived from an EMBL/GenBank/DDBJ whole genome shotgun (WGS) entry which is preliminary data.</text>
</comment>
<accession>A0A179T3D0</accession>
<dbReference type="EMBL" id="LWSG01000005">
    <property type="protein sequence ID" value="OAS88211.1"/>
    <property type="molecule type" value="Genomic_DNA"/>
</dbReference>
<dbReference type="GO" id="GO:0016740">
    <property type="term" value="F:transferase activity"/>
    <property type="evidence" value="ECO:0007669"/>
    <property type="project" value="UniProtKB-KW"/>
</dbReference>
<evidence type="ECO:0000313" key="2">
    <source>
        <dbReference type="EMBL" id="OAS88211.1"/>
    </source>
</evidence>
<dbReference type="InterPro" id="IPR055259">
    <property type="entry name" value="YkvP/CgeB_Glyco_trans-like"/>
</dbReference>
<sequence>MNPTVKKKLDEITNTRKWLEQKNDPNYKGVHIKEISNSKWFMQSDAPIEYDVTKNVFTSQLKDKKHAYLSFHEMNTNFSKAPEFVQVNLKPSETYKVTFSGENASNIDITLMIISYSGEEKKGVISVPINESENITISPEIDNTRFAIRISGAGLFEIETIQIGDIQLWNNGKIQTNGNYSKLDHTEWYTPNNATIQFDKQSDTFNVDLKEKEYVYLPYNEANIKFADLPQNPIYIEDRNLPVVFSGKKDSTLDVKLFIILYNGKEREEVHQIDLNSKKYISLPADVNQYRLAVRVSGSGNFTISSIIIAGKGYWLTKNFKNKIKNNQGIEKSFTINKNALFGLGRDNKVIYHQNHSIFESRLVGKQYYYLPCLENIDVKGAPNSPIFIPKSGHYYEFYPSADLYNEVNLTLFVAGYRNQTRQELYQIPFNKFSTLRFSEKTNAVKFFIRVSDKGYFKNLEIGFNEKAVEVTNSLELDLAKQNWYPSHNKLVQLSNENGQLVGNSTITDGKRVYISYKETNNSFGVAPSFHIMSVNQNSEYEFTIQANVDEGLELLPMFVGYAGENKTQVLQLKLNSSTKVKLQDDITQFRIAFRVAGMGTFRVEEFSIKEMEVVQISDSSDWISSNEITELGLVKPKPLNKLKMAVIFDEFTTASYEKECELIKFTPDNWLETLSSNKPDLLMVESAWQGNGGSWNKKVGYYGEENFKSLSALLKWCNTNNIPTVFWNKEDPVHFNRFIETAKRFDYIFTTDENMVEQYKENAGHENAFSLPFAAQPMIHNPIKIVDERINKACFAGSYYRHHEDRSKDMDRVLDYAAKYGLEIFDRNYEKTKQGLMPNHTFPDRFTPFIKGSLKYYEIDKAYKGYKVMINVNTVKFSPTMFSRRVFEGLACGTPVVSTYAEGIENIFGDLVYISENEDEIDKAFNSLLNSDNEYRTKSVHGIREVLSKHTYTHRLKFIAETIGLPVYEEMPKVTVIAFAHSKDEFLRALEQFERQDYENKELYVMVDTFEGYLELFNKYNSKNVKTFVRSFMHNYQNIMEWIDSPYITFISNNDYYGKNYLLDLMLCTSFTDSDFIGKSTYFGYNEDMQSINEYNTNAEYEFVTSLNPARTIVKTDVFAKESLLKVLDEAENGNEYAESLKYGKKFYSNDKYNYLAEAYGNASKNKHLNLIEL</sequence>
<dbReference type="Proteomes" id="UP000078534">
    <property type="component" value="Unassembled WGS sequence"/>
</dbReference>
<keyword evidence="2" id="KW-0808">Transferase</keyword>
<name>A0A179T3D0_9BACI</name>
<organism evidence="2 3">
    <name type="scientific">Metabacillus litoralis</name>
    <dbReference type="NCBI Taxonomy" id="152268"/>
    <lineage>
        <taxon>Bacteria</taxon>
        <taxon>Bacillati</taxon>
        <taxon>Bacillota</taxon>
        <taxon>Bacilli</taxon>
        <taxon>Bacillales</taxon>
        <taxon>Bacillaceae</taxon>
        <taxon>Metabacillus</taxon>
    </lineage>
</organism>
<dbReference type="OrthoDB" id="7019976at2"/>
<dbReference type="STRING" id="152268.A6K24_17715"/>
<evidence type="ECO:0000313" key="3">
    <source>
        <dbReference type="Proteomes" id="UP000078534"/>
    </source>
</evidence>
<reference evidence="3" key="1">
    <citation type="submission" date="2016-04" db="EMBL/GenBank/DDBJ databases">
        <authorList>
            <person name="Lyu Z."/>
            <person name="Lyu W."/>
        </authorList>
    </citation>
    <scope>NUCLEOTIDE SEQUENCE [LARGE SCALE GENOMIC DNA]</scope>
    <source>
        <strain evidence="3">C44</strain>
    </source>
</reference>
<dbReference type="SUPFAM" id="SSF53756">
    <property type="entry name" value="UDP-Glycosyltransferase/glycogen phosphorylase"/>
    <property type="match status" value="1"/>
</dbReference>
<proteinExistence type="predicted"/>